<dbReference type="RefSeq" id="WP_233055157.1">
    <property type="nucleotide sequence ID" value="NZ_JAIMJA010000057.1"/>
</dbReference>
<accession>A0ABS8WGH0</accession>
<name>A0ABS8WGH0_9GAMM</name>
<gene>
    <name evidence="1" type="ORF">K6Y31_21920</name>
</gene>
<protein>
    <submittedName>
        <fullName evidence="1">Uncharacterized protein</fullName>
    </submittedName>
</protein>
<evidence type="ECO:0000313" key="1">
    <source>
        <dbReference type="EMBL" id="MCE2597428.1"/>
    </source>
</evidence>
<reference evidence="1 2" key="1">
    <citation type="journal article" date="2022" name="Environ. Microbiol. Rep.">
        <title>Eco-phylogenetic analyses reveal divergent evolution of vitamin B12 metabolism in the marine bacterial family 'Psychromonadaceae'.</title>
        <authorList>
            <person name="Jin X."/>
            <person name="Yang Y."/>
            <person name="Cao H."/>
            <person name="Gao B."/>
            <person name="Zhao Z."/>
        </authorList>
    </citation>
    <scope>NUCLEOTIDE SEQUENCE [LARGE SCALE GENOMIC DNA]</scope>
    <source>
        <strain evidence="1 2">MKS20</strain>
    </source>
</reference>
<organism evidence="1 2">
    <name type="scientific">Motilimonas cestriensis</name>
    <dbReference type="NCBI Taxonomy" id="2742685"/>
    <lineage>
        <taxon>Bacteria</taxon>
        <taxon>Pseudomonadati</taxon>
        <taxon>Pseudomonadota</taxon>
        <taxon>Gammaproteobacteria</taxon>
        <taxon>Alteromonadales</taxon>
        <taxon>Alteromonadales genera incertae sedis</taxon>
        <taxon>Motilimonas</taxon>
    </lineage>
</organism>
<dbReference type="Proteomes" id="UP001201273">
    <property type="component" value="Unassembled WGS sequence"/>
</dbReference>
<evidence type="ECO:0000313" key="2">
    <source>
        <dbReference type="Proteomes" id="UP001201273"/>
    </source>
</evidence>
<sequence length="139" mass="15866">MISTSQKVRKLFELAQGNIDLPYFSGFPKNACEGASLFLGATLKEKYPESHIEYIKGYDENGAIHFWLEIDAMVFDITADQFPELESPLFGVEHQPLASIYSDIEKQEISDAFKASDVTNSVYKHSLMLEIRYYLRTNV</sequence>
<keyword evidence="2" id="KW-1185">Reference proteome</keyword>
<comment type="caution">
    <text evidence="1">The sequence shown here is derived from an EMBL/GenBank/DDBJ whole genome shotgun (WGS) entry which is preliminary data.</text>
</comment>
<dbReference type="EMBL" id="JAIMJA010000057">
    <property type="protein sequence ID" value="MCE2597428.1"/>
    <property type="molecule type" value="Genomic_DNA"/>
</dbReference>
<proteinExistence type="predicted"/>